<evidence type="ECO:0000256" key="1">
    <source>
        <dbReference type="SAM" id="MobiDB-lite"/>
    </source>
</evidence>
<feature type="compositionally biased region" description="Basic and acidic residues" evidence="1">
    <location>
        <begin position="425"/>
        <end position="440"/>
    </location>
</feature>
<keyword evidence="3" id="KW-1185">Reference proteome</keyword>
<sequence length="562" mass="62348">MSPPMSPTLRSSSNPGTITHMAILASFEGCSSLVARWQKEGPALLLDRAERARPPKPIFVDTMLSDEPEKMRMPTVAAETDISLFDPDGHKWENNPSIIADMGLLASERLFNLSNLGNSLLRRFEQLGDLNDLARSVSMFEEGVALLPEGHSERSSNLNNLGNALLHRFERLRDIADINRSVEILREATDLCLPLNFNREWISKGLGTALLRRYERLGDWSDILEARPVLKEALQRLPADHPARPSTLKVLGDVLLRRFEHLGELTDIQEALSLLNEAVNLSPGIDPNNDLGYCLVCRFQRLGDLRDIRDALVICESSAGCSEISPFHQALRATIPTVFDFLHDHDVAARSMAVEVLATIAAYPSFREALGAAMPTLISSLKYENDPDLTFKTAVSLDKFPKYPLLGRLFVDHIPLIDAELGRNSQDKERNGEPQPHGDDSDLPTDNAATTSVRRSDQSSGRRRRGAQSKEEDPCYHTPHVSVSSSPHVDISEAIGYHTKKITSRPLCRGSYSSPLKDFFSPLQISSVPSPPAAHFTIPEGVRNYLKGLRSPPAFQRAFATR</sequence>
<organism evidence="2 3">
    <name type="scientific">Mycena venus</name>
    <dbReference type="NCBI Taxonomy" id="2733690"/>
    <lineage>
        <taxon>Eukaryota</taxon>
        <taxon>Fungi</taxon>
        <taxon>Dikarya</taxon>
        <taxon>Basidiomycota</taxon>
        <taxon>Agaricomycotina</taxon>
        <taxon>Agaricomycetes</taxon>
        <taxon>Agaricomycetidae</taxon>
        <taxon>Agaricales</taxon>
        <taxon>Marasmiineae</taxon>
        <taxon>Mycenaceae</taxon>
        <taxon>Mycena</taxon>
    </lineage>
</organism>
<feature type="region of interest" description="Disordered" evidence="1">
    <location>
        <begin position="422"/>
        <end position="487"/>
    </location>
</feature>
<dbReference type="InterPro" id="IPR011990">
    <property type="entry name" value="TPR-like_helical_dom_sf"/>
</dbReference>
<dbReference type="EMBL" id="JACAZI010000018">
    <property type="protein sequence ID" value="KAF7341402.1"/>
    <property type="molecule type" value="Genomic_DNA"/>
</dbReference>
<reference evidence="2" key="1">
    <citation type="submission" date="2020-05" db="EMBL/GenBank/DDBJ databases">
        <title>Mycena genomes resolve the evolution of fungal bioluminescence.</title>
        <authorList>
            <person name="Tsai I.J."/>
        </authorList>
    </citation>
    <scope>NUCLEOTIDE SEQUENCE</scope>
    <source>
        <strain evidence="2">CCC161011</strain>
    </source>
</reference>
<evidence type="ECO:0000313" key="2">
    <source>
        <dbReference type="EMBL" id="KAF7341402.1"/>
    </source>
</evidence>
<evidence type="ECO:0000313" key="3">
    <source>
        <dbReference type="Proteomes" id="UP000620124"/>
    </source>
</evidence>
<protein>
    <submittedName>
        <fullName evidence="2">Uncharacterized protein</fullName>
    </submittedName>
</protein>
<dbReference type="Proteomes" id="UP000620124">
    <property type="component" value="Unassembled WGS sequence"/>
</dbReference>
<dbReference type="InterPro" id="IPR016024">
    <property type="entry name" value="ARM-type_fold"/>
</dbReference>
<dbReference type="OrthoDB" id="3217196at2759"/>
<gene>
    <name evidence="2" type="ORF">MVEN_01877000</name>
</gene>
<comment type="caution">
    <text evidence="2">The sequence shown here is derived from an EMBL/GenBank/DDBJ whole genome shotgun (WGS) entry which is preliminary data.</text>
</comment>
<accession>A0A8H6XHY8</accession>
<dbReference type="AlphaFoldDB" id="A0A8H6XHY8"/>
<proteinExistence type="predicted"/>
<dbReference type="SUPFAM" id="SSF48371">
    <property type="entry name" value="ARM repeat"/>
    <property type="match status" value="1"/>
</dbReference>
<dbReference type="Gene3D" id="1.25.40.10">
    <property type="entry name" value="Tetratricopeptide repeat domain"/>
    <property type="match status" value="1"/>
</dbReference>
<name>A0A8H6XHY8_9AGAR</name>